<reference evidence="1 2" key="2">
    <citation type="submission" date="2018-01" db="EMBL/GenBank/DDBJ databases">
        <title>Genomic study of Klebsiella pneumoniae.</title>
        <authorList>
            <person name="Yang Y."/>
            <person name="Bicalho R."/>
        </authorList>
    </citation>
    <scope>NUCLEOTIDE SEQUENCE [LARGE SCALE GENOMIC DNA]</scope>
    <source>
        <strain evidence="1 2">A10</strain>
    </source>
</reference>
<dbReference type="EMBL" id="PIDR01001947">
    <property type="protein sequence ID" value="PLO59984.1"/>
    <property type="molecule type" value="Genomic_DNA"/>
</dbReference>
<dbReference type="Proteomes" id="UP000234667">
    <property type="component" value="Unassembled WGS sequence"/>
</dbReference>
<protein>
    <submittedName>
        <fullName evidence="1">Uncharacterized protein</fullName>
    </submittedName>
</protein>
<evidence type="ECO:0000313" key="2">
    <source>
        <dbReference type="Proteomes" id="UP000234667"/>
    </source>
</evidence>
<proteinExistence type="predicted"/>
<evidence type="ECO:0000313" key="1">
    <source>
        <dbReference type="EMBL" id="PLO59984.1"/>
    </source>
</evidence>
<organism evidence="1 2">
    <name type="scientific">Klebsiella michiganensis</name>
    <dbReference type="NCBI Taxonomy" id="1134687"/>
    <lineage>
        <taxon>Bacteria</taxon>
        <taxon>Pseudomonadati</taxon>
        <taxon>Pseudomonadota</taxon>
        <taxon>Gammaproteobacteria</taxon>
        <taxon>Enterobacterales</taxon>
        <taxon>Enterobacteriaceae</taxon>
        <taxon>Klebsiella/Raoultella group</taxon>
        <taxon>Klebsiella</taxon>
    </lineage>
</organism>
<name>A0A249WNZ3_9ENTR</name>
<accession>A0A249WNZ3</accession>
<comment type="caution">
    <text evidence="1">The sequence shown here is derived from an EMBL/GenBank/DDBJ whole genome shotgun (WGS) entry which is preliminary data.</text>
</comment>
<sequence>MAAYREVNRKNSDVKLAVRSAPAQAERKRLKRRAPVLLAEKAGVREGYCRVKRNIHPELIVHKITIIRGIASRHLRIKIVLCSYTHADLYHNATFNSKSLQFFTSGI</sequence>
<reference evidence="1 2" key="1">
    <citation type="submission" date="2017-11" db="EMBL/GenBank/DDBJ databases">
        <authorList>
            <person name="Han C.G."/>
        </authorList>
    </citation>
    <scope>NUCLEOTIDE SEQUENCE [LARGE SCALE GENOMIC DNA]</scope>
    <source>
        <strain evidence="1 2">A10</strain>
    </source>
</reference>
<gene>
    <name evidence="1" type="ORF">CWN49_34765</name>
</gene>
<dbReference type="AlphaFoldDB" id="A0A249WNZ3"/>